<comment type="function">
    <text evidence="12 15">Subunits I and II form the functional core of the enzyme complex. Electrons originating in cytochrome c are transferred via heme a and Cu(A) to the binuclear center formed by heme a3 and Cu(B).</text>
</comment>
<evidence type="ECO:0000256" key="4">
    <source>
        <dbReference type="ARBA" id="ARBA00022660"/>
    </source>
</evidence>
<dbReference type="EC" id="7.1.1.9" evidence="15"/>
<evidence type="ECO:0000256" key="12">
    <source>
        <dbReference type="ARBA" id="ARBA00024688"/>
    </source>
</evidence>
<keyword evidence="18" id="KW-0732">Signal</keyword>
<evidence type="ECO:0000256" key="18">
    <source>
        <dbReference type="SAM" id="SignalP"/>
    </source>
</evidence>
<gene>
    <name evidence="21" type="primary">coxB</name>
    <name evidence="21" type="ORF">E2F49_10640</name>
</gene>
<evidence type="ECO:0000256" key="7">
    <source>
        <dbReference type="ARBA" id="ARBA00022967"/>
    </source>
</evidence>
<dbReference type="InterPro" id="IPR045187">
    <property type="entry name" value="CcO_II"/>
</dbReference>
<dbReference type="InterPro" id="IPR036257">
    <property type="entry name" value="Cyt_c_oxidase_su2_TM_sf"/>
</dbReference>
<evidence type="ECO:0000259" key="19">
    <source>
        <dbReference type="PROSITE" id="PS50857"/>
    </source>
</evidence>
<evidence type="ECO:0000256" key="11">
    <source>
        <dbReference type="ARBA" id="ARBA00023136"/>
    </source>
</evidence>
<keyword evidence="4 14" id="KW-0679">Respiratory chain</keyword>
<dbReference type="Gene3D" id="1.10.287.90">
    <property type="match status" value="1"/>
</dbReference>
<evidence type="ECO:0000256" key="1">
    <source>
        <dbReference type="ARBA" id="ARBA00004141"/>
    </source>
</evidence>
<dbReference type="PROSITE" id="PS50857">
    <property type="entry name" value="COX2_CUA"/>
    <property type="match status" value="1"/>
</dbReference>
<evidence type="ECO:0000313" key="22">
    <source>
        <dbReference type="Proteomes" id="UP000295543"/>
    </source>
</evidence>
<evidence type="ECO:0000313" key="21">
    <source>
        <dbReference type="EMBL" id="TDK30794.1"/>
    </source>
</evidence>
<evidence type="ECO:0000256" key="10">
    <source>
        <dbReference type="ARBA" id="ARBA00023008"/>
    </source>
</evidence>
<keyword evidence="21" id="KW-0560">Oxidoreductase</keyword>
<keyword evidence="10 15" id="KW-0186">Copper</keyword>
<evidence type="ECO:0000256" key="5">
    <source>
        <dbReference type="ARBA" id="ARBA00022692"/>
    </source>
</evidence>
<comment type="cofactor">
    <cofactor evidence="15">
        <name>Cu cation</name>
        <dbReference type="ChEBI" id="CHEBI:23378"/>
    </cofactor>
    <text evidence="15">Binds a copper A center.</text>
</comment>
<dbReference type="PANTHER" id="PTHR22888">
    <property type="entry name" value="CYTOCHROME C OXIDASE, SUBUNIT II"/>
    <property type="match status" value="1"/>
</dbReference>
<keyword evidence="6 15" id="KW-0479">Metal-binding</keyword>
<evidence type="ECO:0000256" key="3">
    <source>
        <dbReference type="ARBA" id="ARBA00022448"/>
    </source>
</evidence>
<dbReference type="SUPFAM" id="SSF49503">
    <property type="entry name" value="Cupredoxins"/>
    <property type="match status" value="1"/>
</dbReference>
<dbReference type="GO" id="GO:0042773">
    <property type="term" value="P:ATP synthesis coupled electron transport"/>
    <property type="evidence" value="ECO:0007669"/>
    <property type="project" value="TreeGrafter"/>
</dbReference>
<dbReference type="InterPro" id="IPR008972">
    <property type="entry name" value="Cupredoxin"/>
</dbReference>
<feature type="signal peptide" evidence="18">
    <location>
        <begin position="1"/>
        <end position="29"/>
    </location>
</feature>
<accession>A0A4V3ANG9</accession>
<keyword evidence="5 14" id="KW-0812">Transmembrane</keyword>
<dbReference type="PROSITE" id="PS00078">
    <property type="entry name" value="COX2"/>
    <property type="match status" value="1"/>
</dbReference>
<dbReference type="PRINTS" id="PR01166">
    <property type="entry name" value="CYCOXIDASEII"/>
</dbReference>
<keyword evidence="7" id="KW-1278">Translocase</keyword>
<dbReference type="RefSeq" id="WP_055251135.1">
    <property type="nucleotide sequence ID" value="NZ_SMTG01000004.1"/>
</dbReference>
<feature type="transmembrane region" description="Helical" evidence="17">
    <location>
        <begin position="58"/>
        <end position="79"/>
    </location>
</feature>
<dbReference type="NCBIfam" id="TIGR02866">
    <property type="entry name" value="CoxB"/>
    <property type="match status" value="1"/>
</dbReference>
<dbReference type="InterPro" id="IPR002429">
    <property type="entry name" value="CcO_II-like_C"/>
</dbReference>
<organism evidence="21 22">
    <name type="scientific">Luteimonas terrae</name>
    <dbReference type="NCBI Taxonomy" id="1530191"/>
    <lineage>
        <taxon>Bacteria</taxon>
        <taxon>Pseudomonadati</taxon>
        <taxon>Pseudomonadota</taxon>
        <taxon>Gammaproteobacteria</taxon>
        <taxon>Lysobacterales</taxon>
        <taxon>Lysobacteraceae</taxon>
        <taxon>Luteimonas</taxon>
    </lineage>
</organism>
<name>A0A4V3ANG9_9GAMM</name>
<dbReference type="PANTHER" id="PTHR22888:SF9">
    <property type="entry name" value="CYTOCHROME C OXIDASE SUBUNIT 2"/>
    <property type="match status" value="1"/>
</dbReference>
<dbReference type="EMBL" id="SMTG01000004">
    <property type="protein sequence ID" value="TDK30794.1"/>
    <property type="molecule type" value="Genomic_DNA"/>
</dbReference>
<protein>
    <recommendedName>
        <fullName evidence="15">Cytochrome c oxidase subunit 2</fullName>
        <ecNumber evidence="15">7.1.1.9</ecNumber>
    </recommendedName>
</protein>
<dbReference type="Pfam" id="PF00116">
    <property type="entry name" value="COX2"/>
    <property type="match status" value="1"/>
</dbReference>
<keyword evidence="9 17" id="KW-1133">Transmembrane helix</keyword>
<evidence type="ECO:0000256" key="15">
    <source>
        <dbReference type="RuleBase" id="RU004024"/>
    </source>
</evidence>
<proteinExistence type="inferred from homology"/>
<evidence type="ECO:0000256" key="6">
    <source>
        <dbReference type="ARBA" id="ARBA00022723"/>
    </source>
</evidence>
<feature type="transmembrane region" description="Helical" evidence="17">
    <location>
        <begin position="100"/>
        <end position="118"/>
    </location>
</feature>
<dbReference type="GO" id="GO:0005886">
    <property type="term" value="C:plasma membrane"/>
    <property type="evidence" value="ECO:0007669"/>
    <property type="project" value="UniProtKB-SubCell"/>
</dbReference>
<evidence type="ECO:0000256" key="2">
    <source>
        <dbReference type="ARBA" id="ARBA00007866"/>
    </source>
</evidence>
<dbReference type="Gene3D" id="2.60.40.420">
    <property type="entry name" value="Cupredoxins - blue copper proteins"/>
    <property type="match status" value="1"/>
</dbReference>
<feature type="region of interest" description="Disordered" evidence="16">
    <location>
        <begin position="280"/>
        <end position="325"/>
    </location>
</feature>
<dbReference type="SUPFAM" id="SSF81464">
    <property type="entry name" value="Cytochrome c oxidase subunit II-like, transmembrane region"/>
    <property type="match status" value="1"/>
</dbReference>
<keyword evidence="8 14" id="KW-0249">Electron transport</keyword>
<dbReference type="GO" id="GO:0004129">
    <property type="term" value="F:cytochrome-c oxidase activity"/>
    <property type="evidence" value="ECO:0007669"/>
    <property type="project" value="UniProtKB-EC"/>
</dbReference>
<evidence type="ECO:0000259" key="20">
    <source>
        <dbReference type="PROSITE" id="PS50999"/>
    </source>
</evidence>
<feature type="compositionally biased region" description="Low complexity" evidence="16">
    <location>
        <begin position="299"/>
        <end position="325"/>
    </location>
</feature>
<dbReference type="InterPro" id="IPR001505">
    <property type="entry name" value="Copper_CuA"/>
</dbReference>
<dbReference type="GO" id="GO:0005507">
    <property type="term" value="F:copper ion binding"/>
    <property type="evidence" value="ECO:0007669"/>
    <property type="project" value="InterPro"/>
</dbReference>
<feature type="compositionally biased region" description="Pro residues" evidence="16">
    <location>
        <begin position="282"/>
        <end position="298"/>
    </location>
</feature>
<feature type="domain" description="Cytochrome oxidase subunit II copper A binding" evidence="19">
    <location>
        <begin position="129"/>
        <end position="273"/>
    </location>
</feature>
<dbReference type="PROSITE" id="PS50999">
    <property type="entry name" value="COX2_TM"/>
    <property type="match status" value="1"/>
</dbReference>
<comment type="caution">
    <text evidence="21">The sequence shown here is derived from an EMBL/GenBank/DDBJ whole genome shotgun (WGS) entry which is preliminary data.</text>
</comment>
<evidence type="ECO:0000256" key="17">
    <source>
        <dbReference type="SAM" id="Phobius"/>
    </source>
</evidence>
<evidence type="ECO:0000256" key="13">
    <source>
        <dbReference type="ARBA" id="ARBA00047816"/>
    </source>
</evidence>
<evidence type="ECO:0000256" key="8">
    <source>
        <dbReference type="ARBA" id="ARBA00022982"/>
    </source>
</evidence>
<comment type="similarity">
    <text evidence="2 14">Belongs to the cytochrome c oxidase subunit 2 family.</text>
</comment>
<evidence type="ECO:0000256" key="14">
    <source>
        <dbReference type="RuleBase" id="RU000456"/>
    </source>
</evidence>
<dbReference type="OrthoDB" id="9781261at2"/>
<dbReference type="GO" id="GO:0016491">
    <property type="term" value="F:oxidoreductase activity"/>
    <property type="evidence" value="ECO:0007669"/>
    <property type="project" value="UniProtKB-KW"/>
</dbReference>
<dbReference type="InterPro" id="IPR011759">
    <property type="entry name" value="Cyt_c_oxidase_su2_TM_dom"/>
</dbReference>
<keyword evidence="22" id="KW-1185">Reference proteome</keyword>
<dbReference type="Pfam" id="PF02790">
    <property type="entry name" value="COX2_TM"/>
    <property type="match status" value="1"/>
</dbReference>
<dbReference type="AlphaFoldDB" id="A0A4V3ANG9"/>
<comment type="subcellular location">
    <subcellularLocation>
        <location evidence="14">Cell membrane</location>
        <topology evidence="14">Multi-pass membrane protein</topology>
    </subcellularLocation>
    <subcellularLocation>
        <location evidence="1">Membrane</location>
        <topology evidence="1">Multi-pass membrane protein</topology>
    </subcellularLocation>
</comment>
<evidence type="ECO:0000256" key="9">
    <source>
        <dbReference type="ARBA" id="ARBA00022989"/>
    </source>
</evidence>
<keyword evidence="3 14" id="KW-0813">Transport</keyword>
<sequence length="325" mass="35105">MGFDVKQGACLKMWMGGAMALLASTNVLAQSADPHRWQLNMGRGVTTSAQHAYDAHMLALWICVAIGVLVFGAMAVAMFRFRKSRGVTAATFTHNTTAEVIWTVVPIVILVIMAVPATHKLIAMYDTRDSEMTVKVTGVQWMWKYEYMGEDVTLTSRLDRESDRLRQNRGTTRAELDAHGHYLLDVDNPLVLPTNTKIRFVVTADDVIHSWWVPAFGWKQDAIPGLVNEAWTEILEPGVYRGQCAELCGKDHGFMPIVVRAVPPAEFQTWLAAEKAKNAPAIPVPGEPGPADPAPAAPAAPEAQAPGEAATAAQSPSAPAAPAAG</sequence>
<dbReference type="InterPro" id="IPR014222">
    <property type="entry name" value="Cyt_c_oxidase_su2"/>
</dbReference>
<keyword evidence="11 17" id="KW-0472">Membrane</keyword>
<comment type="catalytic activity">
    <reaction evidence="13 15">
        <text>4 Fe(II)-[cytochrome c] + O2 + 8 H(+)(in) = 4 Fe(III)-[cytochrome c] + 2 H2O + 4 H(+)(out)</text>
        <dbReference type="Rhea" id="RHEA:11436"/>
        <dbReference type="Rhea" id="RHEA-COMP:10350"/>
        <dbReference type="Rhea" id="RHEA-COMP:14399"/>
        <dbReference type="ChEBI" id="CHEBI:15377"/>
        <dbReference type="ChEBI" id="CHEBI:15378"/>
        <dbReference type="ChEBI" id="CHEBI:15379"/>
        <dbReference type="ChEBI" id="CHEBI:29033"/>
        <dbReference type="ChEBI" id="CHEBI:29034"/>
        <dbReference type="EC" id="7.1.1.9"/>
    </reaction>
</comment>
<feature type="domain" description="Cytochrome oxidase subunit II transmembrane region profile" evidence="20">
    <location>
        <begin position="33"/>
        <end position="128"/>
    </location>
</feature>
<feature type="chain" id="PRO_5020762141" description="Cytochrome c oxidase subunit 2" evidence="18">
    <location>
        <begin position="30"/>
        <end position="325"/>
    </location>
</feature>
<dbReference type="Proteomes" id="UP000295543">
    <property type="component" value="Unassembled WGS sequence"/>
</dbReference>
<evidence type="ECO:0000256" key="16">
    <source>
        <dbReference type="SAM" id="MobiDB-lite"/>
    </source>
</evidence>
<reference evidence="21 22" key="1">
    <citation type="submission" date="2019-03" db="EMBL/GenBank/DDBJ databases">
        <title>Luteimonas zhaokaii sp.nov., isolated from the rectal contents of Plateau pika in Yushu, Qinghai Province, China.</title>
        <authorList>
            <person name="Zhang G."/>
        </authorList>
    </citation>
    <scope>NUCLEOTIDE SEQUENCE [LARGE SCALE GENOMIC DNA]</scope>
    <source>
        <strain evidence="21 22">THG-MD21</strain>
    </source>
</reference>